<dbReference type="SMART" id="SM00836">
    <property type="entry name" value="DALR_1"/>
    <property type="match status" value="1"/>
</dbReference>
<dbReference type="GO" id="GO:0006420">
    <property type="term" value="P:arginyl-tRNA aminoacylation"/>
    <property type="evidence" value="ECO:0007669"/>
    <property type="project" value="UniProtKB-UniRule"/>
</dbReference>
<keyword evidence="5 10" id="KW-0547">Nucleotide-binding</keyword>
<keyword evidence="6 10" id="KW-0067">ATP-binding</keyword>
<keyword evidence="7 10" id="KW-0648">Protein biosynthesis</keyword>
<comment type="subcellular location">
    <subcellularLocation>
        <location evidence="1 10">Cytoplasm</location>
    </subcellularLocation>
</comment>
<evidence type="ECO:0000256" key="10">
    <source>
        <dbReference type="HAMAP-Rule" id="MF_00123"/>
    </source>
</evidence>
<evidence type="ECO:0000313" key="14">
    <source>
        <dbReference type="EMBL" id="SAM57313.1"/>
    </source>
</evidence>
<dbReference type="InterPro" id="IPR005148">
    <property type="entry name" value="Arg-tRNA-synth_N"/>
</dbReference>
<dbReference type="PROSITE" id="PS00178">
    <property type="entry name" value="AA_TRNA_LIGASE_I"/>
    <property type="match status" value="1"/>
</dbReference>
<evidence type="ECO:0000259" key="12">
    <source>
        <dbReference type="SMART" id="SM00836"/>
    </source>
</evidence>
<feature type="domain" description="DALR anticodon binding" evidence="12">
    <location>
        <begin position="470"/>
        <end position="592"/>
    </location>
</feature>
<evidence type="ECO:0000256" key="11">
    <source>
        <dbReference type="RuleBase" id="RU363038"/>
    </source>
</evidence>
<dbReference type="PRINTS" id="PR01038">
    <property type="entry name" value="TRNASYNTHARG"/>
</dbReference>
<feature type="short sequence motif" description="'HIGH' region" evidence="10">
    <location>
        <begin position="129"/>
        <end position="139"/>
    </location>
</feature>
<comment type="catalytic activity">
    <reaction evidence="9 10">
        <text>tRNA(Arg) + L-arginine + ATP = L-arginyl-tRNA(Arg) + AMP + diphosphate</text>
        <dbReference type="Rhea" id="RHEA:20301"/>
        <dbReference type="Rhea" id="RHEA-COMP:9658"/>
        <dbReference type="Rhea" id="RHEA-COMP:9673"/>
        <dbReference type="ChEBI" id="CHEBI:30616"/>
        <dbReference type="ChEBI" id="CHEBI:32682"/>
        <dbReference type="ChEBI" id="CHEBI:33019"/>
        <dbReference type="ChEBI" id="CHEBI:78442"/>
        <dbReference type="ChEBI" id="CHEBI:78513"/>
        <dbReference type="ChEBI" id="CHEBI:456215"/>
        <dbReference type="EC" id="6.1.1.19"/>
    </reaction>
</comment>
<dbReference type="InterPro" id="IPR001278">
    <property type="entry name" value="Arg-tRNA-ligase"/>
</dbReference>
<dbReference type="SMART" id="SM01016">
    <property type="entry name" value="Arg_tRNA_synt_N"/>
    <property type="match status" value="1"/>
</dbReference>
<dbReference type="GO" id="GO:0004814">
    <property type="term" value="F:arginine-tRNA ligase activity"/>
    <property type="evidence" value="ECO:0007669"/>
    <property type="project" value="UniProtKB-UniRule"/>
</dbReference>
<evidence type="ECO:0000256" key="6">
    <source>
        <dbReference type="ARBA" id="ARBA00022840"/>
    </source>
</evidence>
<dbReference type="InterPro" id="IPR001412">
    <property type="entry name" value="aa-tRNA-synth_I_CS"/>
</dbReference>
<dbReference type="Gene3D" id="1.10.730.10">
    <property type="entry name" value="Isoleucyl-tRNA Synthetase, Domain 1"/>
    <property type="match status" value="1"/>
</dbReference>
<evidence type="ECO:0000256" key="1">
    <source>
        <dbReference type="ARBA" id="ARBA00004496"/>
    </source>
</evidence>
<dbReference type="AlphaFoldDB" id="A0A1C3H253"/>
<dbReference type="SUPFAM" id="SSF52374">
    <property type="entry name" value="Nucleotidylyl transferase"/>
    <property type="match status" value="1"/>
</dbReference>
<keyword evidence="8 10" id="KW-0030">Aminoacyl-tRNA synthetase</keyword>
<sequence>MKNEILSGLTTALHAVARAQKIEEGQLTLPLELGRCKNPAHGDYTSNVAMQYAKTFQMNPRQFAEALIAALPAHPGIASVEIAGPGFINIRLASGSDSAVLETIVREGTAYGRHQAEHPQKILLEFVSANPTGPLHVGHGRGAAYGATLANILRANGHHVDNEYYVNDAGRQMDILALSVYWRYMQICGSDRTLPQGIYQGDYVVDIAREHYARYGDKHYRAPETWVPAHPAEWSEAAIDNGERDAWIDAAIAALKNTLGEADYRAVFDAGLDAEVADIRDDLQEFGVTFDRWYSERTLFTDGRIAEMLGVLRARGYLYEKDGAQWFRASDFGDEKDRVVTRENGITTYFASDIAYHYDKYQRGYDRMIDIFGADHHGYMARVRASLAALGLAPEKLDITLVQFAVLYKDGAKMQMSTRSGQFVTLRDLRAQVGSDAARFFYVMRKPEQHLDFDLDLATSHSKDNPYYYVQYAHARTSRVLERAQEEGVPFDAQTALAQREHLTEPEEKTLLRELARYPDTIAAAGAQMAGHLIVNYLKDLAGAWHQYYDAGHKVLHDDAALRDARLLLTHAVRQVLRNGLDIIGVAARERM</sequence>
<feature type="domain" description="Arginyl tRNA synthetase N-terminal" evidence="13">
    <location>
        <begin position="3"/>
        <end position="92"/>
    </location>
</feature>
<evidence type="ECO:0000313" key="15">
    <source>
        <dbReference type="Proteomes" id="UP000190837"/>
    </source>
</evidence>
<keyword evidence="4 10" id="KW-0436">Ligase</keyword>
<keyword evidence="3 10" id="KW-0963">Cytoplasm</keyword>
<dbReference type="Pfam" id="PF03485">
    <property type="entry name" value="Arg_tRNA_synt_N"/>
    <property type="match status" value="1"/>
</dbReference>
<dbReference type="InterPro" id="IPR035684">
    <property type="entry name" value="ArgRS_core"/>
</dbReference>
<dbReference type="EMBL" id="FKLO01000016">
    <property type="protein sequence ID" value="SAM57313.1"/>
    <property type="molecule type" value="Genomic_DNA"/>
</dbReference>
<dbReference type="HAMAP" id="MF_00123">
    <property type="entry name" value="Arg_tRNA_synth"/>
    <property type="match status" value="1"/>
</dbReference>
<proteinExistence type="inferred from homology"/>
<dbReference type="Pfam" id="PF05746">
    <property type="entry name" value="DALR_1"/>
    <property type="match status" value="1"/>
</dbReference>
<dbReference type="RefSeq" id="WP_079539056.1">
    <property type="nucleotide sequence ID" value="NZ_FKLO01000016.1"/>
</dbReference>
<gene>
    <name evidence="10" type="primary">argS</name>
    <name evidence="14" type="ORF">CHUV0807_0264</name>
</gene>
<dbReference type="Proteomes" id="UP000190837">
    <property type="component" value="Unassembled WGS sequence"/>
</dbReference>
<evidence type="ECO:0000256" key="4">
    <source>
        <dbReference type="ARBA" id="ARBA00022598"/>
    </source>
</evidence>
<dbReference type="PANTHER" id="PTHR11956">
    <property type="entry name" value="ARGINYL-TRNA SYNTHETASE"/>
    <property type="match status" value="1"/>
</dbReference>
<dbReference type="InterPro" id="IPR008909">
    <property type="entry name" value="DALR_anticod-bd"/>
</dbReference>
<dbReference type="Gene3D" id="3.40.50.620">
    <property type="entry name" value="HUPs"/>
    <property type="match status" value="1"/>
</dbReference>
<dbReference type="InterPro" id="IPR036695">
    <property type="entry name" value="Arg-tRNA-synth_N_sf"/>
</dbReference>
<dbReference type="FunFam" id="1.10.730.10:FF:000008">
    <property type="entry name" value="Arginine--tRNA ligase"/>
    <property type="match status" value="1"/>
</dbReference>
<evidence type="ECO:0000259" key="13">
    <source>
        <dbReference type="SMART" id="SM01016"/>
    </source>
</evidence>
<dbReference type="Pfam" id="PF00750">
    <property type="entry name" value="tRNA-synt_1d"/>
    <property type="match status" value="2"/>
</dbReference>
<evidence type="ECO:0000256" key="8">
    <source>
        <dbReference type="ARBA" id="ARBA00023146"/>
    </source>
</evidence>
<dbReference type="CDD" id="cd00671">
    <property type="entry name" value="ArgRS_core"/>
    <property type="match status" value="1"/>
</dbReference>
<comment type="subunit">
    <text evidence="10">Monomer.</text>
</comment>
<dbReference type="NCBIfam" id="TIGR00456">
    <property type="entry name" value="argS"/>
    <property type="match status" value="1"/>
</dbReference>
<dbReference type="InterPro" id="IPR009080">
    <property type="entry name" value="tRNAsynth_Ia_anticodon-bd"/>
</dbReference>
<dbReference type="GO" id="GO:0005737">
    <property type="term" value="C:cytoplasm"/>
    <property type="evidence" value="ECO:0007669"/>
    <property type="project" value="UniProtKB-SubCell"/>
</dbReference>
<organism evidence="14 15">
    <name type="scientific">Cardiobacterium hominis</name>
    <dbReference type="NCBI Taxonomy" id="2718"/>
    <lineage>
        <taxon>Bacteria</taxon>
        <taxon>Pseudomonadati</taxon>
        <taxon>Pseudomonadota</taxon>
        <taxon>Gammaproteobacteria</taxon>
        <taxon>Cardiobacteriales</taxon>
        <taxon>Cardiobacteriaceae</taxon>
        <taxon>Cardiobacterium</taxon>
    </lineage>
</organism>
<reference evidence="15" key="1">
    <citation type="submission" date="2016-04" db="EMBL/GenBank/DDBJ databases">
        <authorList>
            <person name="Tagini F."/>
        </authorList>
    </citation>
    <scope>NUCLEOTIDE SEQUENCE [LARGE SCALE GENOMIC DNA]</scope>
    <source>
        <strain evidence="15">CHUV0807</strain>
    </source>
</reference>
<comment type="similarity">
    <text evidence="2 10 11">Belongs to the class-I aminoacyl-tRNA synthetase family.</text>
</comment>
<dbReference type="EC" id="6.1.1.19" evidence="10"/>
<evidence type="ECO:0000256" key="9">
    <source>
        <dbReference type="ARBA" id="ARBA00049339"/>
    </source>
</evidence>
<evidence type="ECO:0000256" key="7">
    <source>
        <dbReference type="ARBA" id="ARBA00022917"/>
    </source>
</evidence>
<dbReference type="GO" id="GO:0005524">
    <property type="term" value="F:ATP binding"/>
    <property type="evidence" value="ECO:0007669"/>
    <property type="project" value="UniProtKB-UniRule"/>
</dbReference>
<evidence type="ECO:0000256" key="2">
    <source>
        <dbReference type="ARBA" id="ARBA00005594"/>
    </source>
</evidence>
<dbReference type="SUPFAM" id="SSF47323">
    <property type="entry name" value="Anticodon-binding domain of a subclass of class I aminoacyl-tRNA synthetases"/>
    <property type="match status" value="1"/>
</dbReference>
<dbReference type="PANTHER" id="PTHR11956:SF5">
    <property type="entry name" value="ARGININE--TRNA LIGASE, CYTOPLASMIC"/>
    <property type="match status" value="1"/>
</dbReference>
<name>A0A1C3H253_9GAMM</name>
<evidence type="ECO:0000256" key="5">
    <source>
        <dbReference type="ARBA" id="ARBA00022741"/>
    </source>
</evidence>
<dbReference type="Gene3D" id="3.30.1360.70">
    <property type="entry name" value="Arginyl tRNA synthetase N-terminal domain"/>
    <property type="match status" value="1"/>
</dbReference>
<dbReference type="InterPro" id="IPR014729">
    <property type="entry name" value="Rossmann-like_a/b/a_fold"/>
</dbReference>
<protein>
    <recommendedName>
        <fullName evidence="10">Arginine--tRNA ligase</fullName>
        <ecNumber evidence="10">6.1.1.19</ecNumber>
    </recommendedName>
    <alternativeName>
        <fullName evidence="10">Arginyl-tRNA synthetase</fullName>
        <shortName evidence="10">ArgRS</shortName>
    </alternativeName>
</protein>
<evidence type="ECO:0000256" key="3">
    <source>
        <dbReference type="ARBA" id="ARBA00022490"/>
    </source>
</evidence>
<dbReference type="SUPFAM" id="SSF55190">
    <property type="entry name" value="Arginyl-tRNA synthetase (ArgRS), N-terminal 'additional' domain"/>
    <property type="match status" value="1"/>
</dbReference>
<accession>A0A1C3H253</accession>